<dbReference type="InterPro" id="IPR007634">
    <property type="entry name" value="RNA_pol_sigma_54_DNA-bd"/>
</dbReference>
<evidence type="ECO:0000313" key="12">
    <source>
        <dbReference type="EMBL" id="HFB55074.1"/>
    </source>
</evidence>
<keyword evidence="4" id="KW-0548">Nucleotidyltransferase</keyword>
<dbReference type="InterPro" id="IPR007046">
    <property type="entry name" value="RNA_pol_sigma_54_core-bd"/>
</dbReference>
<dbReference type="GO" id="GO:0016987">
    <property type="term" value="F:sigma factor activity"/>
    <property type="evidence" value="ECO:0007669"/>
    <property type="project" value="UniProtKB-KW"/>
</dbReference>
<keyword evidence="2" id="KW-0240">DNA-directed RNA polymerase</keyword>
<evidence type="ECO:0000256" key="2">
    <source>
        <dbReference type="ARBA" id="ARBA00022478"/>
    </source>
</evidence>
<evidence type="ECO:0000256" key="8">
    <source>
        <dbReference type="ARBA" id="ARBA00023163"/>
    </source>
</evidence>
<protein>
    <submittedName>
        <fullName evidence="12">RNA polymerase sigma-54 factor</fullName>
    </submittedName>
</protein>
<evidence type="ECO:0000259" key="11">
    <source>
        <dbReference type="Pfam" id="PF04963"/>
    </source>
</evidence>
<keyword evidence="3" id="KW-0808">Transferase</keyword>
<dbReference type="EMBL" id="DRMN01000265">
    <property type="protein sequence ID" value="HFB55074.1"/>
    <property type="molecule type" value="Genomic_DNA"/>
</dbReference>
<dbReference type="InterPro" id="IPR000394">
    <property type="entry name" value="RNA_pol_sigma_54"/>
</dbReference>
<keyword evidence="8" id="KW-0804">Transcription</keyword>
<dbReference type="GO" id="GO:0000428">
    <property type="term" value="C:DNA-directed RNA polymerase complex"/>
    <property type="evidence" value="ECO:0007669"/>
    <property type="project" value="UniProtKB-KW"/>
</dbReference>
<comment type="similarity">
    <text evidence="1">Belongs to the sigma-54 factor family.</text>
</comment>
<dbReference type="Proteomes" id="UP000886042">
    <property type="component" value="Unassembled WGS sequence"/>
</dbReference>
<comment type="caution">
    <text evidence="12">The sequence shown here is derived from an EMBL/GenBank/DDBJ whole genome shotgun (WGS) entry which is preliminary data.</text>
</comment>
<feature type="domain" description="RNA polymerase sigma factor 54 core-binding" evidence="11">
    <location>
        <begin position="137"/>
        <end position="323"/>
    </location>
</feature>
<sequence>MALSPQLTLKQGQTLAMTPQLQQAIKLLTLSNIELSVFVEEQLESNPLLERGTGTENRRTEDVAGNDDASETGLNELNLEVPNSDASEAMDASASMLDTDATATDLAPNAPSVGGEIDWSKAGSGGSFSSGGDYDVMANTAKELTLGEHLNEQLALAIHDERERMIGANLIDCVDENGYLRTDIADIAERLGVDLVRVQSVLSVLQTFEPSGVFARNLQECLTLQLHERGEFNENWEILLDNLELLAKHDLPRLSKVCGLDKTVLTDYIAHLRTLAPKPGLAYGDSAAAAIEPDVFVREQPDGSWSVELNSETLPRVLVNSRYYAEICTKTSDEKVKTYMTECQQNASWLVKSLDQRARTIIKVASEIVKQQDGFFAYGVDHLRPLNLRMVADAIEMHESTVSRVTSNKFMATPRGTFELKYFFTSSIASSDGGDAHSAEAVRH</sequence>
<evidence type="ECO:0000259" key="10">
    <source>
        <dbReference type="Pfam" id="PF04552"/>
    </source>
</evidence>
<dbReference type="PROSITE" id="PS50044">
    <property type="entry name" value="SIGMA54_3"/>
    <property type="match status" value="1"/>
</dbReference>
<dbReference type="PANTHER" id="PTHR32248:SF4">
    <property type="entry name" value="RNA POLYMERASE SIGMA-54 FACTOR"/>
    <property type="match status" value="1"/>
</dbReference>
<evidence type="ECO:0000256" key="6">
    <source>
        <dbReference type="ARBA" id="ARBA00023082"/>
    </source>
</evidence>
<dbReference type="NCBIfam" id="NF004596">
    <property type="entry name" value="PRK05932.1-3"/>
    <property type="match status" value="1"/>
</dbReference>
<dbReference type="GO" id="GO:0016779">
    <property type="term" value="F:nucleotidyltransferase activity"/>
    <property type="evidence" value="ECO:0007669"/>
    <property type="project" value="UniProtKB-KW"/>
</dbReference>
<feature type="non-terminal residue" evidence="12">
    <location>
        <position position="444"/>
    </location>
</feature>
<dbReference type="InterPro" id="IPR038709">
    <property type="entry name" value="RpoN_core-bd_sf"/>
</dbReference>
<feature type="region of interest" description="Disordered" evidence="9">
    <location>
        <begin position="48"/>
        <end position="73"/>
    </location>
</feature>
<dbReference type="NCBIfam" id="TIGR02395">
    <property type="entry name" value="rpoN_sigma"/>
    <property type="match status" value="1"/>
</dbReference>
<evidence type="ECO:0000256" key="9">
    <source>
        <dbReference type="SAM" id="MobiDB-lite"/>
    </source>
</evidence>
<reference evidence="12" key="1">
    <citation type="journal article" date="2020" name="mSystems">
        <title>Genome- and Community-Level Interaction Insights into Carbon Utilization and Element Cycling Functions of Hydrothermarchaeota in Hydrothermal Sediment.</title>
        <authorList>
            <person name="Zhou Z."/>
            <person name="Liu Y."/>
            <person name="Xu W."/>
            <person name="Pan J."/>
            <person name="Luo Z.H."/>
            <person name="Li M."/>
        </authorList>
    </citation>
    <scope>NUCLEOTIDE SEQUENCE [LARGE SCALE GENOMIC DNA]</scope>
    <source>
        <strain evidence="12">HyVt-489</strain>
    </source>
</reference>
<dbReference type="GO" id="GO:0003677">
    <property type="term" value="F:DNA binding"/>
    <property type="evidence" value="ECO:0007669"/>
    <property type="project" value="UniProtKB-KW"/>
</dbReference>
<dbReference type="PRINTS" id="PR00045">
    <property type="entry name" value="SIGMA54FCT"/>
</dbReference>
<accession>A0A7C3GB02</accession>
<dbReference type="PIRSF" id="PIRSF000774">
    <property type="entry name" value="RpoN"/>
    <property type="match status" value="1"/>
</dbReference>
<keyword evidence="7" id="KW-0238">DNA-binding</keyword>
<organism evidence="12">
    <name type="scientific">Hellea balneolensis</name>
    <dbReference type="NCBI Taxonomy" id="287478"/>
    <lineage>
        <taxon>Bacteria</taxon>
        <taxon>Pseudomonadati</taxon>
        <taxon>Pseudomonadota</taxon>
        <taxon>Alphaproteobacteria</taxon>
        <taxon>Maricaulales</taxon>
        <taxon>Robiginitomaculaceae</taxon>
        <taxon>Hellea</taxon>
    </lineage>
</organism>
<dbReference type="PANTHER" id="PTHR32248">
    <property type="entry name" value="RNA POLYMERASE SIGMA-54 FACTOR"/>
    <property type="match status" value="1"/>
</dbReference>
<feature type="domain" description="RNA polymerase sigma factor 54 DNA-binding" evidence="10">
    <location>
        <begin position="338"/>
        <end position="444"/>
    </location>
</feature>
<dbReference type="Pfam" id="PF04552">
    <property type="entry name" value="Sigma54_DBD"/>
    <property type="match status" value="1"/>
</dbReference>
<keyword evidence="6" id="KW-0731">Sigma factor</keyword>
<keyword evidence="5" id="KW-0805">Transcription regulation</keyword>
<dbReference type="AlphaFoldDB" id="A0A7C3GB02"/>
<evidence type="ECO:0000256" key="3">
    <source>
        <dbReference type="ARBA" id="ARBA00022679"/>
    </source>
</evidence>
<dbReference type="GO" id="GO:0006352">
    <property type="term" value="P:DNA-templated transcription initiation"/>
    <property type="evidence" value="ECO:0007669"/>
    <property type="project" value="InterPro"/>
</dbReference>
<dbReference type="PROSITE" id="PS00717">
    <property type="entry name" value="SIGMA54_1"/>
    <property type="match status" value="1"/>
</dbReference>
<proteinExistence type="inferred from homology"/>
<dbReference type="Pfam" id="PF04963">
    <property type="entry name" value="Sigma54_CBD"/>
    <property type="match status" value="1"/>
</dbReference>
<dbReference type="Gene3D" id="1.10.10.1330">
    <property type="entry name" value="RNA polymerase sigma-54 factor, core-binding domain"/>
    <property type="match status" value="1"/>
</dbReference>
<dbReference type="Pfam" id="PF00309">
    <property type="entry name" value="Sigma54_AID"/>
    <property type="match status" value="1"/>
</dbReference>
<name>A0A7C3GB02_9PROT</name>
<evidence type="ECO:0000256" key="1">
    <source>
        <dbReference type="ARBA" id="ARBA00008798"/>
    </source>
</evidence>
<gene>
    <name evidence="12" type="primary">rpoN</name>
    <name evidence="12" type="ORF">ENJ46_04040</name>
</gene>
<evidence type="ECO:0000256" key="5">
    <source>
        <dbReference type="ARBA" id="ARBA00023015"/>
    </source>
</evidence>
<evidence type="ECO:0000256" key="7">
    <source>
        <dbReference type="ARBA" id="ARBA00023125"/>
    </source>
</evidence>
<evidence type="ECO:0000256" key="4">
    <source>
        <dbReference type="ARBA" id="ARBA00022695"/>
    </source>
</evidence>
<dbReference type="GO" id="GO:0001216">
    <property type="term" value="F:DNA-binding transcription activator activity"/>
    <property type="evidence" value="ECO:0007669"/>
    <property type="project" value="InterPro"/>
</dbReference>